<keyword evidence="3" id="KW-1185">Reference proteome</keyword>
<dbReference type="GO" id="GO:0005742">
    <property type="term" value="C:mitochondrial outer membrane translocase complex"/>
    <property type="evidence" value="ECO:0007669"/>
    <property type="project" value="InterPro"/>
</dbReference>
<evidence type="ECO:0000256" key="1">
    <source>
        <dbReference type="SAM" id="Phobius"/>
    </source>
</evidence>
<accession>A0A1G4KNZ8</accession>
<proteinExistence type="predicted"/>
<dbReference type="EMBL" id="FR839628">
    <property type="protein sequence ID" value="SCV11758.1"/>
    <property type="molecule type" value="Genomic_DNA"/>
</dbReference>
<name>A0A1G4KNZ8_KOMPC</name>
<keyword evidence="1" id="KW-0472">Membrane</keyword>
<keyword evidence="1" id="KW-0812">Transmembrane</keyword>
<dbReference type="AlphaFoldDB" id="A0A1G4KNZ8"/>
<sequence length="55" mass="6152">MDFSNFAKNEPKKELSKFEQFKETPAYQVGLNVGLFALGVAFIQSSLMDLLAPQI</sequence>
<protein>
    <submittedName>
        <fullName evidence="2">TOM (Translocase of outer membrane) complex component</fullName>
    </submittedName>
</protein>
<dbReference type="GO" id="GO:0030150">
    <property type="term" value="P:protein import into mitochondrial matrix"/>
    <property type="evidence" value="ECO:0007669"/>
    <property type="project" value="InterPro"/>
</dbReference>
<organism evidence="2 3">
    <name type="scientific">Komagataella phaffii (strain ATCC 76273 / CBS 7435 / CECT 11047 / NRRL Y-11430 / Wegner 21-1)</name>
    <name type="common">Yeast</name>
    <name type="synonym">Pichia pastoris</name>
    <dbReference type="NCBI Taxonomy" id="981350"/>
    <lineage>
        <taxon>Eukaryota</taxon>
        <taxon>Fungi</taxon>
        <taxon>Dikarya</taxon>
        <taxon>Ascomycota</taxon>
        <taxon>Saccharomycotina</taxon>
        <taxon>Pichiomycetes</taxon>
        <taxon>Pichiales</taxon>
        <taxon>Pichiaceae</taxon>
        <taxon>Komagataella</taxon>
    </lineage>
</organism>
<gene>
    <name evidence="2" type="primary">TOM6</name>
    <name evidence="2" type="ordered locus">PP7435_Chr1-1664</name>
</gene>
<keyword evidence="1" id="KW-1133">Transmembrane helix</keyword>
<dbReference type="Proteomes" id="UP000006853">
    <property type="component" value="Chromosome 1"/>
</dbReference>
<reference evidence="2 3" key="1">
    <citation type="journal article" date="2011" name="J. Biotechnol.">
        <title>High-quality genome sequence of Pichia pastoris CBS7435.</title>
        <authorList>
            <person name="Kuberl A."/>
            <person name="Schneider J."/>
            <person name="Thallinger G.G."/>
            <person name="Anderl I."/>
            <person name="Wibberg D."/>
            <person name="Hajek T."/>
            <person name="Jaenicke S."/>
            <person name="Brinkrolf K."/>
            <person name="Goesmann A."/>
            <person name="Szczepanowski R."/>
            <person name="Puhler A."/>
            <person name="Schwab H."/>
            <person name="Glieder A."/>
            <person name="Pichler H."/>
        </authorList>
    </citation>
    <scope>NUCLEOTIDE SEQUENCE [LARGE SCALE GENOMIC DNA]</scope>
    <source>
        <strain evidence="3">ATCC 76273 / CBS 7435 / CECT 11047 / NRRL Y-11430 / Wegner 21-1</strain>
    </source>
</reference>
<dbReference type="Pfam" id="PF17112">
    <property type="entry name" value="Tom6"/>
    <property type="match status" value="1"/>
</dbReference>
<evidence type="ECO:0000313" key="2">
    <source>
        <dbReference type="EMBL" id="SCV11758.1"/>
    </source>
</evidence>
<evidence type="ECO:0000313" key="3">
    <source>
        <dbReference type="Proteomes" id="UP000006853"/>
    </source>
</evidence>
<dbReference type="InterPro" id="IPR020266">
    <property type="entry name" value="Tom6"/>
</dbReference>
<feature type="transmembrane region" description="Helical" evidence="1">
    <location>
        <begin position="29"/>
        <end position="52"/>
    </location>
</feature>
<reference evidence="2 3" key="2">
    <citation type="journal article" date="2016" name="FEMS Yeast Res.">
        <title>Curation of the genome annotation of Pichia pastoris (Komagataella phaffii) CBS7435 from gene level to protein function.</title>
        <authorList>
            <person name="Valli M."/>
            <person name="Tatto N.E."/>
            <person name="Peymann A."/>
            <person name="Gruber C."/>
            <person name="Landes N."/>
            <person name="Ekker H."/>
            <person name="Thallinger G.G."/>
            <person name="Mattanovich D."/>
            <person name="Gasser B."/>
            <person name="Graf A.B."/>
        </authorList>
    </citation>
    <scope>GENOME REANNOTATION</scope>
    <source>
        <strain evidence="2 3">ATCC 76273 / CBS 7435 / CECT 11047 / NRRL Y-11430 / Wegner 21-1</strain>
    </source>
</reference>